<feature type="domain" description="SGNH hydrolase-type esterase" evidence="1">
    <location>
        <begin position="19"/>
        <end position="171"/>
    </location>
</feature>
<dbReference type="InterPro" id="IPR036514">
    <property type="entry name" value="SGNH_hydro_sf"/>
</dbReference>
<dbReference type="Gene3D" id="3.40.50.1110">
    <property type="entry name" value="SGNH hydrolase"/>
    <property type="match status" value="1"/>
</dbReference>
<name>A0A6J7JXR4_9ZZZZ</name>
<sequence length="199" mass="22108">MAKRIIRIIVLGDLLVSPSGDPRGLGWLGRVLSRSFSDELTFEVIALPVPNETTAQLGERWWGEVERRISGADEIRLVVALGNTDPAAGISISRSRLNLATILDDARKRHLEPFVVGPAPSRFEEQNAEIEHLAWGFEDVATRRQIPFVDCFKPLVEHEGWRSEMADSDNGVPGQVGHGLIAWLVLNRGWNEWLGLAEA</sequence>
<dbReference type="AlphaFoldDB" id="A0A6J7JXR4"/>
<dbReference type="SUPFAM" id="SSF52266">
    <property type="entry name" value="SGNH hydrolase"/>
    <property type="match status" value="1"/>
</dbReference>
<accession>A0A6J7JXR4</accession>
<evidence type="ECO:0000259" key="1">
    <source>
        <dbReference type="Pfam" id="PF13472"/>
    </source>
</evidence>
<proteinExistence type="predicted"/>
<gene>
    <name evidence="2" type="ORF">UFOPK3837_00268</name>
</gene>
<dbReference type="Pfam" id="PF13472">
    <property type="entry name" value="Lipase_GDSL_2"/>
    <property type="match status" value="1"/>
</dbReference>
<protein>
    <submittedName>
        <fullName evidence="2">Unannotated protein</fullName>
    </submittedName>
</protein>
<reference evidence="2" key="1">
    <citation type="submission" date="2020-05" db="EMBL/GenBank/DDBJ databases">
        <authorList>
            <person name="Chiriac C."/>
            <person name="Salcher M."/>
            <person name="Ghai R."/>
            <person name="Kavagutti S V."/>
        </authorList>
    </citation>
    <scope>NUCLEOTIDE SEQUENCE</scope>
</reference>
<dbReference type="InterPro" id="IPR013830">
    <property type="entry name" value="SGNH_hydro"/>
</dbReference>
<organism evidence="2">
    <name type="scientific">freshwater metagenome</name>
    <dbReference type="NCBI Taxonomy" id="449393"/>
    <lineage>
        <taxon>unclassified sequences</taxon>
        <taxon>metagenomes</taxon>
        <taxon>ecological metagenomes</taxon>
    </lineage>
</organism>
<dbReference type="EMBL" id="CAFBNO010000005">
    <property type="protein sequence ID" value="CAB4948440.1"/>
    <property type="molecule type" value="Genomic_DNA"/>
</dbReference>
<evidence type="ECO:0000313" key="2">
    <source>
        <dbReference type="EMBL" id="CAB4948440.1"/>
    </source>
</evidence>